<feature type="region of interest" description="Disordered" evidence="1">
    <location>
        <begin position="84"/>
        <end position="114"/>
    </location>
</feature>
<organism evidence="2 3">
    <name type="scientific">Novipirellula herctigrandis</name>
    <dbReference type="NCBI Taxonomy" id="2527986"/>
    <lineage>
        <taxon>Bacteria</taxon>
        <taxon>Pseudomonadati</taxon>
        <taxon>Planctomycetota</taxon>
        <taxon>Planctomycetia</taxon>
        <taxon>Pirellulales</taxon>
        <taxon>Pirellulaceae</taxon>
        <taxon>Novipirellula</taxon>
    </lineage>
</organism>
<sequence length="233" mass="26725">MDAGKILGAMIGQRVGRGGANGKVLSRVLEGIAAAADDDHCDHVDPRFTRDYHPHYESMVRDSVVRHHRSGGRYPADTDRWLQQHYPPAQHPPSRQRPHSHRPQVNYPTQPHPSGLECDRRAEVLILAMIMAVQADGRVDQRERDKIIEKLYPLDQFEIDFLRREFDRIHRISDLAGAVPRGMEYEVYAVSLLAMDVDTRQELMYLRTLANALNIDPRTCNQMHRRYGAPTAF</sequence>
<gene>
    <name evidence="2" type="ORF">CA13_42580</name>
</gene>
<dbReference type="EMBL" id="SJPJ01000001">
    <property type="protein sequence ID" value="TWT82795.1"/>
    <property type="molecule type" value="Genomic_DNA"/>
</dbReference>
<accession>A0A5C5Z6F1</accession>
<evidence type="ECO:0000313" key="2">
    <source>
        <dbReference type="EMBL" id="TWT82795.1"/>
    </source>
</evidence>
<dbReference type="InterPro" id="IPR007486">
    <property type="entry name" value="YebE"/>
</dbReference>
<name>A0A5C5Z6F1_9BACT</name>
<evidence type="ECO:0000313" key="3">
    <source>
        <dbReference type="Proteomes" id="UP000315010"/>
    </source>
</evidence>
<dbReference type="SUPFAM" id="SSF158682">
    <property type="entry name" value="TerB-like"/>
    <property type="match status" value="1"/>
</dbReference>
<dbReference type="Pfam" id="PF04391">
    <property type="entry name" value="DUF533"/>
    <property type="match status" value="1"/>
</dbReference>
<evidence type="ECO:0000256" key="1">
    <source>
        <dbReference type="SAM" id="MobiDB-lite"/>
    </source>
</evidence>
<comment type="caution">
    <text evidence="2">The sequence shown here is derived from an EMBL/GenBank/DDBJ whole genome shotgun (WGS) entry which is preliminary data.</text>
</comment>
<keyword evidence="3" id="KW-1185">Reference proteome</keyword>
<reference evidence="2 3" key="1">
    <citation type="submission" date="2019-02" db="EMBL/GenBank/DDBJ databases">
        <title>Deep-cultivation of Planctomycetes and their phenomic and genomic characterization uncovers novel biology.</title>
        <authorList>
            <person name="Wiegand S."/>
            <person name="Jogler M."/>
            <person name="Boedeker C."/>
            <person name="Pinto D."/>
            <person name="Vollmers J."/>
            <person name="Rivas-Marin E."/>
            <person name="Kohn T."/>
            <person name="Peeters S.H."/>
            <person name="Heuer A."/>
            <person name="Rast P."/>
            <person name="Oberbeckmann S."/>
            <person name="Bunk B."/>
            <person name="Jeske O."/>
            <person name="Meyerdierks A."/>
            <person name="Storesund J.E."/>
            <person name="Kallscheuer N."/>
            <person name="Luecker S."/>
            <person name="Lage O.M."/>
            <person name="Pohl T."/>
            <person name="Merkel B.J."/>
            <person name="Hornburger P."/>
            <person name="Mueller R.-W."/>
            <person name="Bruemmer F."/>
            <person name="Labrenz M."/>
            <person name="Spormann A.M."/>
            <person name="Op Den Camp H."/>
            <person name="Overmann J."/>
            <person name="Amann R."/>
            <person name="Jetten M.S.M."/>
            <person name="Mascher T."/>
            <person name="Medema M.H."/>
            <person name="Devos D.P."/>
            <person name="Kaster A.-K."/>
            <person name="Ovreas L."/>
            <person name="Rohde M."/>
            <person name="Galperin M.Y."/>
            <person name="Jogler C."/>
        </authorList>
    </citation>
    <scope>NUCLEOTIDE SEQUENCE [LARGE SCALE GENOMIC DNA]</scope>
    <source>
        <strain evidence="2 3">CA13</strain>
    </source>
</reference>
<dbReference type="InterPro" id="IPR029024">
    <property type="entry name" value="TerB-like"/>
</dbReference>
<protein>
    <submittedName>
        <fullName evidence="2">Uncharacterized protein</fullName>
    </submittedName>
</protein>
<dbReference type="OrthoDB" id="7866618at2"/>
<dbReference type="AlphaFoldDB" id="A0A5C5Z6F1"/>
<proteinExistence type="predicted"/>
<dbReference type="CDD" id="cd07178">
    <property type="entry name" value="terB_like_YebE"/>
    <property type="match status" value="1"/>
</dbReference>
<dbReference type="RefSeq" id="WP_146399528.1">
    <property type="nucleotide sequence ID" value="NZ_SJPJ01000001.1"/>
</dbReference>
<dbReference type="Proteomes" id="UP000315010">
    <property type="component" value="Unassembled WGS sequence"/>
</dbReference>